<comment type="subcellular location">
    <subcellularLocation>
        <location evidence="1">Membrane</location>
    </subcellularLocation>
</comment>
<keyword evidence="3 5" id="KW-1133">Transmembrane helix</keyword>
<dbReference type="EMBL" id="JAVRHL010000001">
    <property type="protein sequence ID" value="MDT0681728.1"/>
    <property type="molecule type" value="Genomic_DNA"/>
</dbReference>
<proteinExistence type="predicted"/>
<feature type="transmembrane region" description="Helical" evidence="5">
    <location>
        <begin position="6"/>
        <end position="26"/>
    </location>
</feature>
<evidence type="ECO:0000313" key="7">
    <source>
        <dbReference type="Proteomes" id="UP001265259"/>
    </source>
</evidence>
<dbReference type="Gene3D" id="1.20.120.550">
    <property type="entry name" value="Membrane associated eicosanoid/glutathione metabolism-like domain"/>
    <property type="match status" value="1"/>
</dbReference>
<gene>
    <name evidence="6" type="ORF">RM543_03445</name>
</gene>
<evidence type="ECO:0000313" key="6">
    <source>
        <dbReference type="EMBL" id="MDT0681728.1"/>
    </source>
</evidence>
<keyword evidence="2 5" id="KW-0812">Transmembrane</keyword>
<sequence length="131" mass="14588">MTPELFVLVLAGLLQGVQFALMAIPANRDLGPGYTMSARDREPSRELSPLAGRMKRAFDNHFEALILFAPIAIVISLTGQSTVWTTSFAWLYLAARVLYIPAYAAGWRPWRSFIWMAGFFATMALYVAALI</sequence>
<name>A0ABU3DDD4_9RHOB</name>
<protein>
    <submittedName>
        <fullName evidence="6">MAPEG family protein</fullName>
    </submittedName>
</protein>
<dbReference type="InterPro" id="IPR023352">
    <property type="entry name" value="MAPEG-like_dom_sf"/>
</dbReference>
<dbReference type="Proteomes" id="UP001265259">
    <property type="component" value="Unassembled WGS sequence"/>
</dbReference>
<accession>A0ABU3DDD4</accession>
<dbReference type="PANTHER" id="PTHR35371">
    <property type="entry name" value="INNER MEMBRANE PROTEIN"/>
    <property type="match status" value="1"/>
</dbReference>
<dbReference type="RefSeq" id="WP_311689498.1">
    <property type="nucleotide sequence ID" value="NZ_JAVRHL010000001.1"/>
</dbReference>
<organism evidence="6 7">
    <name type="scientific">Tropicimonas omnivorans</name>
    <dbReference type="NCBI Taxonomy" id="3075590"/>
    <lineage>
        <taxon>Bacteria</taxon>
        <taxon>Pseudomonadati</taxon>
        <taxon>Pseudomonadota</taxon>
        <taxon>Alphaproteobacteria</taxon>
        <taxon>Rhodobacterales</taxon>
        <taxon>Roseobacteraceae</taxon>
        <taxon>Tropicimonas</taxon>
    </lineage>
</organism>
<evidence type="ECO:0000256" key="5">
    <source>
        <dbReference type="SAM" id="Phobius"/>
    </source>
</evidence>
<evidence type="ECO:0000256" key="3">
    <source>
        <dbReference type="ARBA" id="ARBA00022989"/>
    </source>
</evidence>
<evidence type="ECO:0000256" key="2">
    <source>
        <dbReference type="ARBA" id="ARBA00022692"/>
    </source>
</evidence>
<dbReference type="Pfam" id="PF01124">
    <property type="entry name" value="MAPEG"/>
    <property type="match status" value="1"/>
</dbReference>
<evidence type="ECO:0000256" key="4">
    <source>
        <dbReference type="ARBA" id="ARBA00023136"/>
    </source>
</evidence>
<evidence type="ECO:0000256" key="1">
    <source>
        <dbReference type="ARBA" id="ARBA00004370"/>
    </source>
</evidence>
<keyword evidence="7" id="KW-1185">Reference proteome</keyword>
<comment type="caution">
    <text evidence="6">The sequence shown here is derived from an EMBL/GenBank/DDBJ whole genome shotgun (WGS) entry which is preliminary data.</text>
</comment>
<dbReference type="InterPro" id="IPR001129">
    <property type="entry name" value="Membr-assoc_MAPEG"/>
</dbReference>
<dbReference type="SUPFAM" id="SSF161084">
    <property type="entry name" value="MAPEG domain-like"/>
    <property type="match status" value="1"/>
</dbReference>
<dbReference type="PANTHER" id="PTHR35371:SF1">
    <property type="entry name" value="BLR7753 PROTEIN"/>
    <property type="match status" value="1"/>
</dbReference>
<feature type="transmembrane region" description="Helical" evidence="5">
    <location>
        <begin position="113"/>
        <end position="130"/>
    </location>
</feature>
<keyword evidence="4 5" id="KW-0472">Membrane</keyword>
<feature type="transmembrane region" description="Helical" evidence="5">
    <location>
        <begin position="62"/>
        <end position="83"/>
    </location>
</feature>
<reference evidence="6 7" key="1">
    <citation type="submission" date="2023-09" db="EMBL/GenBank/DDBJ databases">
        <authorList>
            <person name="Rey-Velasco X."/>
        </authorList>
    </citation>
    <scope>NUCLEOTIDE SEQUENCE [LARGE SCALE GENOMIC DNA]</scope>
    <source>
        <strain evidence="6 7">F158</strain>
    </source>
</reference>